<dbReference type="PANTHER" id="PTHR11808">
    <property type="entry name" value="TRANS-SULFURATION ENZYME FAMILY MEMBER"/>
    <property type="match status" value="1"/>
</dbReference>
<dbReference type="InterPro" id="IPR015424">
    <property type="entry name" value="PyrdxlP-dep_Trfase"/>
</dbReference>
<comment type="cofactor">
    <cofactor evidence="1 3">
        <name>pyridoxal 5'-phosphate</name>
        <dbReference type="ChEBI" id="CHEBI:597326"/>
    </cofactor>
</comment>
<keyword evidence="2 3" id="KW-0663">Pyridoxal phosphate</keyword>
<dbReference type="Proteomes" id="UP001589627">
    <property type="component" value="Unassembled WGS sequence"/>
</dbReference>
<accession>A0ABV5YG06</accession>
<evidence type="ECO:0000313" key="5">
    <source>
        <dbReference type="EMBL" id="MFB9833964.1"/>
    </source>
</evidence>
<evidence type="ECO:0000256" key="2">
    <source>
        <dbReference type="ARBA" id="ARBA00022898"/>
    </source>
</evidence>
<dbReference type="RefSeq" id="WP_378202640.1">
    <property type="nucleotide sequence ID" value="NZ_JBHLZP010000115.1"/>
</dbReference>
<feature type="non-terminal residue" evidence="5">
    <location>
        <position position="1"/>
    </location>
</feature>
<protein>
    <submittedName>
        <fullName evidence="5">PLP-dependent transferase</fullName>
    </submittedName>
</protein>
<reference evidence="5 6" key="1">
    <citation type="submission" date="2024-09" db="EMBL/GenBank/DDBJ databases">
        <authorList>
            <person name="Sun Q."/>
            <person name="Mori K."/>
        </authorList>
    </citation>
    <scope>NUCLEOTIDE SEQUENCE [LARGE SCALE GENOMIC DNA]</scope>
    <source>
        <strain evidence="5 6">TBRC 0563</strain>
    </source>
</reference>
<dbReference type="GO" id="GO:0016740">
    <property type="term" value="F:transferase activity"/>
    <property type="evidence" value="ECO:0007669"/>
    <property type="project" value="UniProtKB-KW"/>
</dbReference>
<evidence type="ECO:0000313" key="6">
    <source>
        <dbReference type="Proteomes" id="UP001589627"/>
    </source>
</evidence>
<dbReference type="SUPFAM" id="SSF53383">
    <property type="entry name" value="PLP-dependent transferases"/>
    <property type="match status" value="1"/>
</dbReference>
<dbReference type="Gene3D" id="3.90.1150.10">
    <property type="entry name" value="Aspartate Aminotransferase, domain 1"/>
    <property type="match status" value="1"/>
</dbReference>
<proteinExistence type="inferred from homology"/>
<gene>
    <name evidence="5" type="ORF">ACFFNX_17405</name>
</gene>
<dbReference type="InterPro" id="IPR000277">
    <property type="entry name" value="Cys/Met-Metab_PyrdxlP-dep_enz"/>
</dbReference>
<dbReference type="InterPro" id="IPR015422">
    <property type="entry name" value="PyrdxlP-dep_Trfase_small"/>
</dbReference>
<feature type="region of interest" description="Disordered" evidence="4">
    <location>
        <begin position="1"/>
        <end position="20"/>
    </location>
</feature>
<comment type="caution">
    <text evidence="5">The sequence shown here is derived from an EMBL/GenBank/DDBJ whole genome shotgun (WGS) entry which is preliminary data.</text>
</comment>
<organism evidence="5 6">
    <name type="scientific">Actinoallomurus acaciae</name>
    <dbReference type="NCBI Taxonomy" id="502577"/>
    <lineage>
        <taxon>Bacteria</taxon>
        <taxon>Bacillati</taxon>
        <taxon>Actinomycetota</taxon>
        <taxon>Actinomycetes</taxon>
        <taxon>Streptosporangiales</taxon>
        <taxon>Thermomonosporaceae</taxon>
        <taxon>Actinoallomurus</taxon>
    </lineage>
</organism>
<keyword evidence="5" id="KW-0808">Transferase</keyword>
<sequence>RHPGVARVDYPGLPDHPGRETARRLFDSGPEGTRFGAIVTITPHGGAAAGMALADGLRLAKVATSLGGTHTLAGHIASTTHRQMDERALSAAGIGAAAVRFSVGLEDADDLIHDVDNALTALGRVREHEGASNA</sequence>
<evidence type="ECO:0000256" key="1">
    <source>
        <dbReference type="ARBA" id="ARBA00001933"/>
    </source>
</evidence>
<name>A0ABV5YG06_9ACTN</name>
<dbReference type="Pfam" id="PF01053">
    <property type="entry name" value="Cys_Met_Meta_PP"/>
    <property type="match status" value="1"/>
</dbReference>
<comment type="similarity">
    <text evidence="3">Belongs to the trans-sulfuration enzymes family.</text>
</comment>
<keyword evidence="6" id="KW-1185">Reference proteome</keyword>
<evidence type="ECO:0000256" key="4">
    <source>
        <dbReference type="SAM" id="MobiDB-lite"/>
    </source>
</evidence>
<dbReference type="EMBL" id="JBHLZP010000115">
    <property type="protein sequence ID" value="MFB9833964.1"/>
    <property type="molecule type" value="Genomic_DNA"/>
</dbReference>
<evidence type="ECO:0000256" key="3">
    <source>
        <dbReference type="RuleBase" id="RU362118"/>
    </source>
</evidence>